<dbReference type="InterPro" id="IPR000847">
    <property type="entry name" value="LysR_HTH_N"/>
</dbReference>
<accession>G4Q7U1</accession>
<keyword evidence="7" id="KW-1185">Reference proteome</keyword>
<dbReference type="EMBL" id="CP003058">
    <property type="protein sequence ID" value="AEQ23611.1"/>
    <property type="molecule type" value="Genomic_DNA"/>
</dbReference>
<dbReference type="Proteomes" id="UP000007093">
    <property type="component" value="Chromosome"/>
</dbReference>
<dbReference type="InParanoid" id="G4Q7U1"/>
<dbReference type="InterPro" id="IPR050950">
    <property type="entry name" value="HTH-type_LysR_regulators"/>
</dbReference>
<dbReference type="Pfam" id="PF00126">
    <property type="entry name" value="HTH_1"/>
    <property type="match status" value="1"/>
</dbReference>
<evidence type="ECO:0000256" key="1">
    <source>
        <dbReference type="ARBA" id="ARBA00009437"/>
    </source>
</evidence>
<evidence type="ECO:0000256" key="2">
    <source>
        <dbReference type="ARBA" id="ARBA00023015"/>
    </source>
</evidence>
<dbReference type="GO" id="GO:0005829">
    <property type="term" value="C:cytosol"/>
    <property type="evidence" value="ECO:0007669"/>
    <property type="project" value="TreeGrafter"/>
</dbReference>
<dbReference type="AlphaFoldDB" id="G4Q7U1"/>
<dbReference type="PATRIC" id="fig|568816.4.peg.2349"/>
<organism evidence="6 7">
    <name type="scientific">Acidaminococcus intestini (strain RyC-MR95)</name>
    <dbReference type="NCBI Taxonomy" id="568816"/>
    <lineage>
        <taxon>Bacteria</taxon>
        <taxon>Bacillati</taxon>
        <taxon>Bacillota</taxon>
        <taxon>Negativicutes</taxon>
        <taxon>Acidaminococcales</taxon>
        <taxon>Acidaminococcaceae</taxon>
        <taxon>Acidaminococcus</taxon>
    </lineage>
</organism>
<evidence type="ECO:0000259" key="5">
    <source>
        <dbReference type="PROSITE" id="PS50931"/>
    </source>
</evidence>
<dbReference type="PROSITE" id="PS50931">
    <property type="entry name" value="HTH_LYSR"/>
    <property type="match status" value="1"/>
</dbReference>
<name>G4Q7U1_ACIIR</name>
<dbReference type="RefSeq" id="WP_014129178.1">
    <property type="nucleotide sequence ID" value="NC_016077.1"/>
</dbReference>
<dbReference type="SUPFAM" id="SSF53850">
    <property type="entry name" value="Periplasmic binding protein-like II"/>
    <property type="match status" value="1"/>
</dbReference>
<dbReference type="CDD" id="cd05466">
    <property type="entry name" value="PBP2_LTTR_substrate"/>
    <property type="match status" value="1"/>
</dbReference>
<dbReference type="Gene3D" id="3.40.190.290">
    <property type="match status" value="1"/>
</dbReference>
<keyword evidence="2" id="KW-0805">Transcription regulation</keyword>
<dbReference type="GO" id="GO:0003677">
    <property type="term" value="F:DNA binding"/>
    <property type="evidence" value="ECO:0007669"/>
    <property type="project" value="UniProtKB-KW"/>
</dbReference>
<dbReference type="InterPro" id="IPR036390">
    <property type="entry name" value="WH_DNA-bd_sf"/>
</dbReference>
<dbReference type="HOGENOM" id="CLU_039613_6_2_9"/>
<dbReference type="eggNOG" id="COG0583">
    <property type="taxonomic scope" value="Bacteria"/>
</dbReference>
<dbReference type="SUPFAM" id="SSF46785">
    <property type="entry name" value="Winged helix' DNA-binding domain"/>
    <property type="match status" value="1"/>
</dbReference>
<keyword evidence="3" id="KW-0238">DNA-binding</keyword>
<dbReference type="KEGG" id="ain:Acin_2419"/>
<reference evidence="6 7" key="1">
    <citation type="journal article" date="2011" name="J. Bacteriol.">
        <title>Complete genome sequence of Acidaminococcus intestini RYC-MR95, a Gram-negative bacterium from the phylum Firmicutes.</title>
        <authorList>
            <person name="D'Auria G."/>
            <person name="Galan J.C."/>
            <person name="Rodriguez-Alcayna M."/>
            <person name="Moya A."/>
            <person name="Baquero F."/>
            <person name="Latorre A."/>
        </authorList>
    </citation>
    <scope>NUCLEOTIDE SEQUENCE [LARGE SCALE GENOMIC DNA]</scope>
    <source>
        <strain evidence="6 7">RyC-MR95</strain>
    </source>
</reference>
<evidence type="ECO:0000313" key="7">
    <source>
        <dbReference type="Proteomes" id="UP000007093"/>
    </source>
</evidence>
<protein>
    <submittedName>
        <fullName evidence="6">Transcriptional regulator</fullName>
    </submittedName>
</protein>
<sequence>MLIGYEMFLLAAEELNFSRAAERAFVTPQCLSDHIKRLEAHHHVTLFRRRPHLELTAEGAAMLRYLSRIKALEYRMKNELADISQGTRGTIRLGIPTTRGTILVPSMVPEFQKQYPNVDVQVRLNDTHKLEDLLLSGEIDLFLGVDAKEHPLFDKIELEREPLYLVVPETLLRTYYGDKTNALLVKAYQEGIDLASLPGIPLVLGHSASTTTTAVSNFLMQKHIAASLPIQVSNFSIMIDLCRSGHYSTICAQLNLQQLDWTGILPTKERLHILRIKGLTYELTNVIVSHRDSQSLHYVDEFKDLLKKFIHLENAYVALQLQKLQNTMISR</sequence>
<dbReference type="GeneID" id="92879588"/>
<dbReference type="PANTHER" id="PTHR30419">
    <property type="entry name" value="HTH-TYPE TRANSCRIPTIONAL REGULATOR YBHD"/>
    <property type="match status" value="1"/>
</dbReference>
<proteinExistence type="inferred from homology"/>
<dbReference type="Pfam" id="PF03466">
    <property type="entry name" value="LysR_substrate"/>
    <property type="match status" value="1"/>
</dbReference>
<evidence type="ECO:0000256" key="3">
    <source>
        <dbReference type="ARBA" id="ARBA00023125"/>
    </source>
</evidence>
<comment type="similarity">
    <text evidence="1">Belongs to the LysR transcriptional regulatory family.</text>
</comment>
<evidence type="ECO:0000313" key="6">
    <source>
        <dbReference type="EMBL" id="AEQ23611.1"/>
    </source>
</evidence>
<gene>
    <name evidence="6" type="ordered locus">Acin_2419</name>
</gene>
<dbReference type="STRING" id="568816.Acin_2419"/>
<dbReference type="InterPro" id="IPR005119">
    <property type="entry name" value="LysR_subst-bd"/>
</dbReference>
<dbReference type="GO" id="GO:0003700">
    <property type="term" value="F:DNA-binding transcription factor activity"/>
    <property type="evidence" value="ECO:0007669"/>
    <property type="project" value="InterPro"/>
</dbReference>
<keyword evidence="4" id="KW-0804">Transcription</keyword>
<feature type="domain" description="HTH lysR-type" evidence="5">
    <location>
        <begin position="1"/>
        <end position="56"/>
    </location>
</feature>
<dbReference type="Gene3D" id="1.10.10.10">
    <property type="entry name" value="Winged helix-like DNA-binding domain superfamily/Winged helix DNA-binding domain"/>
    <property type="match status" value="1"/>
</dbReference>
<evidence type="ECO:0000256" key="4">
    <source>
        <dbReference type="ARBA" id="ARBA00023163"/>
    </source>
</evidence>
<dbReference type="InterPro" id="IPR036388">
    <property type="entry name" value="WH-like_DNA-bd_sf"/>
</dbReference>